<accession>A0A6S7HRA3</accession>
<name>A0A6S7HRA3_PARCT</name>
<keyword evidence="3" id="KW-0186">Copper</keyword>
<evidence type="ECO:0000256" key="2">
    <source>
        <dbReference type="ARBA" id="ARBA00023002"/>
    </source>
</evidence>
<protein>
    <submittedName>
        <fullName evidence="6">Laccase ARB_05828-like</fullName>
    </submittedName>
</protein>
<evidence type="ECO:0000313" key="7">
    <source>
        <dbReference type="Proteomes" id="UP001152795"/>
    </source>
</evidence>
<keyword evidence="1" id="KW-0479">Metal-binding</keyword>
<dbReference type="AlphaFoldDB" id="A0A6S7HRA3"/>
<dbReference type="Gene3D" id="2.60.40.420">
    <property type="entry name" value="Cupredoxins - blue copper proteins"/>
    <property type="match status" value="2"/>
</dbReference>
<evidence type="ECO:0000259" key="4">
    <source>
        <dbReference type="Pfam" id="PF00394"/>
    </source>
</evidence>
<dbReference type="Pfam" id="PF00394">
    <property type="entry name" value="Cu-oxidase"/>
    <property type="match status" value="1"/>
</dbReference>
<dbReference type="InterPro" id="IPR011706">
    <property type="entry name" value="Cu-oxidase_C"/>
</dbReference>
<proteinExistence type="predicted"/>
<comment type="caution">
    <text evidence="6">The sequence shown here is derived from an EMBL/GenBank/DDBJ whole genome shotgun (WGS) entry which is preliminary data.</text>
</comment>
<dbReference type="EMBL" id="CACRXK020005596">
    <property type="protein sequence ID" value="CAB4006767.1"/>
    <property type="molecule type" value="Genomic_DNA"/>
</dbReference>
<evidence type="ECO:0000259" key="5">
    <source>
        <dbReference type="Pfam" id="PF07731"/>
    </source>
</evidence>
<evidence type="ECO:0000256" key="1">
    <source>
        <dbReference type="ARBA" id="ARBA00022723"/>
    </source>
</evidence>
<gene>
    <name evidence="6" type="ORF">PACLA_8A080876</name>
</gene>
<reference evidence="6" key="1">
    <citation type="submission" date="2020-04" db="EMBL/GenBank/DDBJ databases">
        <authorList>
            <person name="Alioto T."/>
            <person name="Alioto T."/>
            <person name="Gomez Garrido J."/>
        </authorList>
    </citation>
    <scope>NUCLEOTIDE SEQUENCE</scope>
    <source>
        <strain evidence="6">A484AB</strain>
    </source>
</reference>
<dbReference type="GO" id="GO:0016491">
    <property type="term" value="F:oxidoreductase activity"/>
    <property type="evidence" value="ECO:0007669"/>
    <property type="project" value="UniProtKB-KW"/>
</dbReference>
<dbReference type="PANTHER" id="PTHR11709:SF394">
    <property type="entry name" value="FI03373P-RELATED"/>
    <property type="match status" value="1"/>
</dbReference>
<dbReference type="InterPro" id="IPR008972">
    <property type="entry name" value="Cupredoxin"/>
</dbReference>
<dbReference type="InterPro" id="IPR002355">
    <property type="entry name" value="Cu_oxidase_Cu_BS"/>
</dbReference>
<dbReference type="PANTHER" id="PTHR11709">
    <property type="entry name" value="MULTI-COPPER OXIDASE"/>
    <property type="match status" value="1"/>
</dbReference>
<organism evidence="6 7">
    <name type="scientific">Paramuricea clavata</name>
    <name type="common">Red gorgonian</name>
    <name type="synonym">Violescent sea-whip</name>
    <dbReference type="NCBI Taxonomy" id="317549"/>
    <lineage>
        <taxon>Eukaryota</taxon>
        <taxon>Metazoa</taxon>
        <taxon>Cnidaria</taxon>
        <taxon>Anthozoa</taxon>
        <taxon>Octocorallia</taxon>
        <taxon>Malacalcyonacea</taxon>
        <taxon>Plexauridae</taxon>
        <taxon>Paramuricea</taxon>
    </lineage>
</organism>
<keyword evidence="2" id="KW-0560">Oxidoreductase</keyword>
<feature type="domain" description="Plastocyanin-like" evidence="5">
    <location>
        <begin position="335"/>
        <end position="458"/>
    </location>
</feature>
<evidence type="ECO:0000256" key="3">
    <source>
        <dbReference type="ARBA" id="ARBA00023008"/>
    </source>
</evidence>
<dbReference type="GO" id="GO:0005507">
    <property type="term" value="F:copper ion binding"/>
    <property type="evidence" value="ECO:0007669"/>
    <property type="project" value="InterPro"/>
</dbReference>
<keyword evidence="7" id="KW-1185">Reference proteome</keyword>
<dbReference type="PROSITE" id="PS00080">
    <property type="entry name" value="MULTICOPPER_OXIDASE2"/>
    <property type="match status" value="1"/>
</dbReference>
<dbReference type="Pfam" id="PF07731">
    <property type="entry name" value="Cu-oxidase_2"/>
    <property type="match status" value="1"/>
</dbReference>
<dbReference type="SUPFAM" id="SSF49503">
    <property type="entry name" value="Cupredoxins"/>
    <property type="match status" value="2"/>
</dbReference>
<dbReference type="Proteomes" id="UP001152795">
    <property type="component" value="Unassembled WGS sequence"/>
</dbReference>
<dbReference type="InterPro" id="IPR001117">
    <property type="entry name" value="Cu-oxidase_2nd"/>
</dbReference>
<dbReference type="InterPro" id="IPR045087">
    <property type="entry name" value="Cu-oxidase_fam"/>
</dbReference>
<evidence type="ECO:0000313" key="6">
    <source>
        <dbReference type="EMBL" id="CAB4006767.1"/>
    </source>
</evidence>
<sequence length="491" mass="55571">MRYQRDSGLYGALIVREAETPFPIFSETFEDQPERKTMAILDTMINPQTSFMGRTSVLPRYCLPDGSGIPVQFDYIQFQMNGQRLPRRASFAGLNSQIEFYVVGGKNYRFRIIAATEENIFVISIDQHKMHVMATDGYLVKPFETDYLVVHVSERYDFILKAKEGVSPGSKFPIRIQSLAVLCNDNTKLAGESYGFLVYTNGFVPMRPALRERLIVQNGRCNDKSNPCKVLNCPFGKMPNDYSNPGTYMTCFNVLALQLLIPTPQGEYPSSVVDRKNEFFFNFHQTAEGLINGIKFDFPEEPILISKKIINECAYPVRCNKIGRRHCRHTVYLENYGSSTRFVLSSLRLPVPITHPIHMHGHSYFIAKIGYPEYDESGRITAPNKDLKLPSCGHATWSDGTPGGIVVNSTTVRKDAIIVPAGGYVAIHLLQKNPRWWFMHCHIDYHLNHGMAIAIGENPTMASTPPDPLYNVTEEFCFTLQTFLLKESSNG</sequence>
<feature type="domain" description="Plastocyanin-like" evidence="4">
    <location>
        <begin position="93"/>
        <end position="200"/>
    </location>
</feature>
<dbReference type="OrthoDB" id="2121828at2759"/>